<organism evidence="2 3">
    <name type="scientific">Ketobacter alkanivorans</name>
    <dbReference type="NCBI Taxonomy" id="1917421"/>
    <lineage>
        <taxon>Bacteria</taxon>
        <taxon>Pseudomonadati</taxon>
        <taxon>Pseudomonadota</taxon>
        <taxon>Gammaproteobacteria</taxon>
        <taxon>Pseudomonadales</taxon>
        <taxon>Ketobacteraceae</taxon>
        <taxon>Ketobacter</taxon>
    </lineage>
</organism>
<dbReference type="InterPro" id="IPR027268">
    <property type="entry name" value="Peptidase_M4/M1_CTD_sf"/>
</dbReference>
<dbReference type="SMART" id="SM00228">
    <property type="entry name" value="PDZ"/>
    <property type="match status" value="1"/>
</dbReference>
<dbReference type="InterPro" id="IPR007963">
    <property type="entry name" value="Peptidase_M61_catalytic"/>
</dbReference>
<dbReference type="SUPFAM" id="SSF50156">
    <property type="entry name" value="PDZ domain-like"/>
    <property type="match status" value="1"/>
</dbReference>
<sequence>MNQAIALHYSITPIDPHAHLFQVQLDIPFPVSEGQQVRLPSWIPGSYMIRDFAKNIVAIHGESGGQEIELVKQDKQTWLLPTTHAPSSIHYQVYAWDMSVRSAHLDQTHAYFNGTSVFLELVGHSQLPCTIDINNATIPEAAHWQVGTSLPTDGAELYGFGRYRAKDYSDLIDHPVEIAAFDRVSFEACGVPHDFILTGLHNADLDRLAQDLKVICEHQIQLFGKPAPFDRYVFITWAVGNGYGGLEHRASTSLICNRDDLPSRNERGKVSDGYKTFLGLCSHEYFHSWNVKRIQPDIPYDLSQENHTPLLWAFEGITSYYDDLTLVRTGLISTVEYLELVGKTMTRILRNPGRFKQSTAQSSYDAWTKFYKQDENAANAIVSYYTKGSLIALGLDLTLRRLSEGHVTLDQVMVKLWQQHGQTAIPVTEFGIQALCRELLENHGLNSSNAVAELDSYLNTAIYGTEDLDFHALLAPMGITYHVRTASSTSDNGGKPASNDGVRLDLGISTSADASGIKVQRVLIGSSAHQAGISAGDVLIALDRIKLDNSNLEKLLSRYIADETVEIIGFRRDELMTFKVKLATAPEDTVWLEIGDSSKLKGWLTC</sequence>
<dbReference type="InterPro" id="IPR001478">
    <property type="entry name" value="PDZ"/>
</dbReference>
<dbReference type="Pfam" id="PF00595">
    <property type="entry name" value="PDZ"/>
    <property type="match status" value="1"/>
</dbReference>
<dbReference type="Pfam" id="PF05299">
    <property type="entry name" value="Peptidase_M61"/>
    <property type="match status" value="1"/>
</dbReference>
<dbReference type="SUPFAM" id="SSF55486">
    <property type="entry name" value="Metalloproteases ('zincins'), catalytic domain"/>
    <property type="match status" value="1"/>
</dbReference>
<evidence type="ECO:0000259" key="1">
    <source>
        <dbReference type="PROSITE" id="PS50106"/>
    </source>
</evidence>
<dbReference type="KEGG" id="kak:Kalk_09855"/>
<dbReference type="InterPro" id="IPR036034">
    <property type="entry name" value="PDZ_sf"/>
</dbReference>
<dbReference type="Proteomes" id="UP000235116">
    <property type="component" value="Chromosome"/>
</dbReference>
<dbReference type="Gene3D" id="2.30.42.10">
    <property type="match status" value="1"/>
</dbReference>
<dbReference type="PIRSF" id="PIRSF016493">
    <property type="entry name" value="Glycyl_aminpptds"/>
    <property type="match status" value="1"/>
</dbReference>
<name>A0A2K9LKC7_9GAMM</name>
<evidence type="ECO:0000313" key="2">
    <source>
        <dbReference type="EMBL" id="AUM12700.1"/>
    </source>
</evidence>
<dbReference type="Pfam" id="PF17899">
    <property type="entry name" value="Peptidase_M61_N"/>
    <property type="match status" value="1"/>
</dbReference>
<proteinExistence type="predicted"/>
<protein>
    <submittedName>
        <fullName evidence="2">Peptidase M61</fullName>
    </submittedName>
</protein>
<feature type="domain" description="PDZ" evidence="1">
    <location>
        <begin position="498"/>
        <end position="554"/>
    </location>
</feature>
<dbReference type="EMBL" id="CP022684">
    <property type="protein sequence ID" value="AUM12700.1"/>
    <property type="molecule type" value="Genomic_DNA"/>
</dbReference>
<dbReference type="AlphaFoldDB" id="A0A2K9LKC7"/>
<dbReference type="OrthoDB" id="9778516at2"/>
<keyword evidence="3" id="KW-1185">Reference proteome</keyword>
<reference evidence="3" key="1">
    <citation type="submission" date="2017-08" db="EMBL/GenBank/DDBJ databases">
        <title>Direct submision.</title>
        <authorList>
            <person name="Kim S.-J."/>
            <person name="Rhee S.-K."/>
        </authorList>
    </citation>
    <scope>NUCLEOTIDE SEQUENCE [LARGE SCALE GENOMIC DNA]</scope>
    <source>
        <strain evidence="3">GI5</strain>
    </source>
</reference>
<evidence type="ECO:0000313" key="3">
    <source>
        <dbReference type="Proteomes" id="UP000235116"/>
    </source>
</evidence>
<gene>
    <name evidence="2" type="ORF">Kalk_09855</name>
</gene>
<dbReference type="Gene3D" id="2.60.40.3650">
    <property type="match status" value="1"/>
</dbReference>
<dbReference type="Gene3D" id="1.10.390.10">
    <property type="entry name" value="Neutral Protease Domain 2"/>
    <property type="match status" value="1"/>
</dbReference>
<dbReference type="RefSeq" id="WP_101894085.1">
    <property type="nucleotide sequence ID" value="NZ_CP022684.1"/>
</dbReference>
<dbReference type="InterPro" id="IPR040756">
    <property type="entry name" value="Peptidase_M61_N"/>
</dbReference>
<dbReference type="PROSITE" id="PS50106">
    <property type="entry name" value="PDZ"/>
    <property type="match status" value="1"/>
</dbReference>
<accession>A0A2K9LKC7</accession>
<dbReference type="InterPro" id="IPR024191">
    <property type="entry name" value="Peptidase_M61"/>
</dbReference>